<dbReference type="EMBL" id="JH795653">
    <property type="protein sequence ID" value="ELQ70392.1"/>
    <property type="molecule type" value="Genomic_DNA"/>
</dbReference>
<gene>
    <name evidence="2" type="ORF">OOW_P131scaffold00034g14</name>
</gene>
<feature type="compositionally biased region" description="Basic and acidic residues" evidence="1">
    <location>
        <begin position="102"/>
        <end position="116"/>
    </location>
</feature>
<proteinExistence type="predicted"/>
<feature type="region of interest" description="Disordered" evidence="1">
    <location>
        <begin position="89"/>
        <end position="116"/>
    </location>
</feature>
<dbReference type="AlphaFoldDB" id="L7JQ88"/>
<organism>
    <name type="scientific">Pyricularia oryzae (strain P131)</name>
    <name type="common">Rice blast fungus</name>
    <name type="synonym">Magnaporthe oryzae</name>
    <dbReference type="NCBI Taxonomy" id="1143193"/>
    <lineage>
        <taxon>Eukaryota</taxon>
        <taxon>Fungi</taxon>
        <taxon>Dikarya</taxon>
        <taxon>Ascomycota</taxon>
        <taxon>Pezizomycotina</taxon>
        <taxon>Sordariomycetes</taxon>
        <taxon>Sordariomycetidae</taxon>
        <taxon>Magnaporthales</taxon>
        <taxon>Pyriculariaceae</taxon>
        <taxon>Pyricularia</taxon>
    </lineage>
</organism>
<evidence type="ECO:0000313" key="2">
    <source>
        <dbReference type="EMBL" id="ELQ70392.1"/>
    </source>
</evidence>
<reference evidence="2" key="1">
    <citation type="journal article" date="2012" name="PLoS Genet.">
        <title>Comparative analysis of the genomes of two field isolates of the rice blast fungus Magnaporthe oryzae.</title>
        <authorList>
            <person name="Xue M."/>
            <person name="Yang J."/>
            <person name="Li Z."/>
            <person name="Hu S."/>
            <person name="Yao N."/>
            <person name="Dean R.A."/>
            <person name="Zhao W."/>
            <person name="Shen M."/>
            <person name="Zhang H."/>
            <person name="Li C."/>
            <person name="Liu L."/>
            <person name="Cao L."/>
            <person name="Xu X."/>
            <person name="Xing Y."/>
            <person name="Hsiang T."/>
            <person name="Zhang Z."/>
            <person name="Xu J.R."/>
            <person name="Peng Y.L."/>
        </authorList>
    </citation>
    <scope>NUCLEOTIDE SEQUENCE [LARGE SCALE GENOMIC DNA]</scope>
    <source>
        <strain evidence="2">P131</strain>
    </source>
</reference>
<protein>
    <submittedName>
        <fullName evidence="2">Uncharacterized protein</fullName>
    </submittedName>
</protein>
<sequence>MAFPSLYNFVIVNGECVNVGGFTGMFLFNLLDNIGVECRRNNLLVGHRLGKLRGQTTGFYDELGVKIEFNWDNSRFNSRGLNNTGLNIAQKREKKKRAGNKRTAEHVEKSVALKLE</sequence>
<accession>L7JQ88</accession>
<evidence type="ECO:0000256" key="1">
    <source>
        <dbReference type="SAM" id="MobiDB-lite"/>
    </source>
</evidence>
<name>L7JQ88_PYRO1</name>